<dbReference type="EnsemblMetazoa" id="AATE010515-RA">
    <property type="protein sequence ID" value="AATE010515-PA.1"/>
    <property type="gene ID" value="AATE010515"/>
</dbReference>
<proteinExistence type="predicted"/>
<evidence type="ECO:0000313" key="1">
    <source>
        <dbReference type="EnsemblMetazoa" id="AATE010515-PA.1"/>
    </source>
</evidence>
<organism evidence="1">
    <name type="scientific">Anopheles atroparvus</name>
    <name type="common">European mosquito</name>
    <dbReference type="NCBI Taxonomy" id="41427"/>
    <lineage>
        <taxon>Eukaryota</taxon>
        <taxon>Metazoa</taxon>
        <taxon>Ecdysozoa</taxon>
        <taxon>Arthropoda</taxon>
        <taxon>Hexapoda</taxon>
        <taxon>Insecta</taxon>
        <taxon>Pterygota</taxon>
        <taxon>Neoptera</taxon>
        <taxon>Endopterygota</taxon>
        <taxon>Diptera</taxon>
        <taxon>Nematocera</taxon>
        <taxon>Culicoidea</taxon>
        <taxon>Culicidae</taxon>
        <taxon>Anophelinae</taxon>
        <taxon>Anopheles</taxon>
    </lineage>
</organism>
<dbReference type="VEuPathDB" id="VectorBase:AATE010515"/>
<dbReference type="AntiFam" id="ANF00149">
    <property type="entry name" value="Shadow ORF (opposite cshA)"/>
</dbReference>
<accession>A0A182J374</accession>
<name>A0A182J374_ANOAO</name>
<dbReference type="AlphaFoldDB" id="A0A182J374"/>
<protein>
    <submittedName>
        <fullName evidence="1">Uncharacterized protein</fullName>
    </submittedName>
</protein>
<sequence>MNGFKLAEAFPPAGVHVGSSIEKVWHRLSGLVEDLHQVGGHAMVHARVVEAGCTTFAADAAGEPNALHVLADRRRHIVVDDVAHAAEVQVAGYHGRGDQHVLPAVAEVADGLLSLVMGPIAVDRNRREPVNVTLHLDEDERATRVILTQNLLQHGALPQLLDLVNNLLDVGGCAAYYTNEHADVVVQELRRQLLDGAREAGGKHERLARLVRRHMFHTQQLVDRRSEAHVEYAVHIVQHEQTLLVAHAGSAADQAHPERRSADKLTCHAVDLVRDILHRSNNQDVRVGCGFVFQDVQRKQAVDQGQHEGSLLARTSLGAHQ</sequence>
<reference evidence="1" key="1">
    <citation type="submission" date="2022-08" db="UniProtKB">
        <authorList>
            <consortium name="EnsemblMetazoa"/>
        </authorList>
    </citation>
    <scope>IDENTIFICATION</scope>
    <source>
        <strain evidence="1">EBRO</strain>
    </source>
</reference>